<evidence type="ECO:0000256" key="3">
    <source>
        <dbReference type="ARBA" id="ARBA00022723"/>
    </source>
</evidence>
<feature type="domain" description="Metallo-beta-lactamase" evidence="7">
    <location>
        <begin position="235"/>
        <end position="457"/>
    </location>
</feature>
<feature type="transmembrane region" description="Helical" evidence="6">
    <location>
        <begin position="12"/>
        <end position="33"/>
    </location>
</feature>
<keyword evidence="6" id="KW-0472">Membrane</keyword>
<dbReference type="InterPro" id="IPR051013">
    <property type="entry name" value="MBL_superfamily_lactonases"/>
</dbReference>
<dbReference type="OrthoDB" id="9758182at2"/>
<feature type="transmembrane region" description="Helical" evidence="6">
    <location>
        <begin position="39"/>
        <end position="61"/>
    </location>
</feature>
<dbReference type="Proteomes" id="UP000013988">
    <property type="component" value="Unassembled WGS sequence"/>
</dbReference>
<keyword evidence="5" id="KW-0862">Zinc</keyword>
<dbReference type="GO" id="GO:0046872">
    <property type="term" value="F:metal ion binding"/>
    <property type="evidence" value="ECO:0007669"/>
    <property type="project" value="UniProtKB-KW"/>
</dbReference>
<feature type="transmembrane region" description="Helical" evidence="6">
    <location>
        <begin position="102"/>
        <end position="119"/>
    </location>
</feature>
<keyword evidence="6" id="KW-0812">Transmembrane</keyword>
<evidence type="ECO:0000256" key="2">
    <source>
        <dbReference type="ARBA" id="ARBA00007749"/>
    </source>
</evidence>
<evidence type="ECO:0000313" key="8">
    <source>
        <dbReference type="EMBL" id="EOR20469.1"/>
    </source>
</evidence>
<evidence type="ECO:0000259" key="7">
    <source>
        <dbReference type="SMART" id="SM00849"/>
    </source>
</evidence>
<evidence type="ECO:0000256" key="5">
    <source>
        <dbReference type="ARBA" id="ARBA00022833"/>
    </source>
</evidence>
<proteinExistence type="inferred from homology"/>
<dbReference type="PATRIC" id="fig|1202534.3.peg.3372"/>
<evidence type="ECO:0000256" key="4">
    <source>
        <dbReference type="ARBA" id="ARBA00022801"/>
    </source>
</evidence>
<keyword evidence="9" id="KW-1185">Reference proteome</keyword>
<comment type="caution">
    <text evidence="8">The sequence shown here is derived from an EMBL/GenBank/DDBJ whole genome shotgun (WGS) entry which is preliminary data.</text>
</comment>
<dbReference type="SUPFAM" id="SSF56281">
    <property type="entry name" value="Metallo-hydrolase/oxidoreductase"/>
    <property type="match status" value="1"/>
</dbReference>
<feature type="transmembrane region" description="Helical" evidence="6">
    <location>
        <begin position="73"/>
        <end position="96"/>
    </location>
</feature>
<comment type="similarity">
    <text evidence="2">Belongs to the metallo-beta-lactamase superfamily.</text>
</comment>
<evidence type="ECO:0000256" key="1">
    <source>
        <dbReference type="ARBA" id="ARBA00001947"/>
    </source>
</evidence>
<dbReference type="AlphaFoldDB" id="R9BTK3"/>
<gene>
    <name evidence="8" type="ORF">A500_16945</name>
</gene>
<reference evidence="8 9" key="1">
    <citation type="submission" date="2013-03" db="EMBL/GenBank/DDBJ databases">
        <title>Whole genome shotgun sequencing of Clostridium sartagoforme AAU1.</title>
        <authorList>
            <person name="Joshi C.G."/>
            <person name="Duggirala S.M."/>
            <person name="Nathani N.M."/>
            <person name="Bhatt V.D."/>
            <person name="Patel A.K."/>
            <person name="Pandya P.R."/>
            <person name="KaPatel J.A."/>
        </authorList>
    </citation>
    <scope>NUCLEOTIDE SEQUENCE [LARGE SCALE GENOMIC DNA]</scope>
    <source>
        <strain evidence="8 9">AAU1</strain>
    </source>
</reference>
<feature type="transmembrane region" description="Helical" evidence="6">
    <location>
        <begin position="140"/>
        <end position="159"/>
    </location>
</feature>
<dbReference type="SMART" id="SM00849">
    <property type="entry name" value="Lactamase_B"/>
    <property type="match status" value="1"/>
</dbReference>
<keyword evidence="3" id="KW-0479">Metal-binding</keyword>
<dbReference type="PANTHER" id="PTHR42978:SF2">
    <property type="entry name" value="102 KBASES UNSTABLE REGION: FROM 1 TO 119443"/>
    <property type="match status" value="1"/>
</dbReference>
<comment type="cofactor">
    <cofactor evidence="1">
        <name>Zn(2+)</name>
        <dbReference type="ChEBI" id="CHEBI:29105"/>
    </cofactor>
</comment>
<keyword evidence="6" id="KW-1133">Transmembrane helix</keyword>
<organism evidence="8 9">
    <name type="scientific">Clostridium sartagoforme AAU1</name>
    <dbReference type="NCBI Taxonomy" id="1202534"/>
    <lineage>
        <taxon>Bacteria</taxon>
        <taxon>Bacillati</taxon>
        <taxon>Bacillota</taxon>
        <taxon>Clostridia</taxon>
        <taxon>Eubacteriales</taxon>
        <taxon>Clostridiaceae</taxon>
        <taxon>Clostridium</taxon>
    </lineage>
</organism>
<accession>R9BTK3</accession>
<dbReference type="Pfam" id="PF00753">
    <property type="entry name" value="Lactamase_B"/>
    <property type="match status" value="1"/>
</dbReference>
<sequence>MTILLKTLKNIGKGLLLIISLWLLAIMSVVFYMKGINTVLLTIYVIISLAANTGLLWPGIFRLITNGEKSRRTVLKFFVIPSTLLFTIFYAAVIFYIQDIPVILGILSGITIILMIIAFRSPELFSKSFVKKSKNFRLTIFGVPAIIFLALMYISVPIVENYRTSILKKAEEERLQAIESVVIKSPSKDGKVKVYPLHVGDTILTYGQFYGGLDGWEGLSGYFKTLVSRDNITIPLYTYLIDHPKHGLMMIDAAISWEQANDHDGFYNHNYMVSRLLTVKDEYKLTTEQDLQVQVEKLGYRLEDIKTVFMTHTHDDHAGGLRNLPNAKVILSKEDWEKGTSIYPYSYDLIKDNMDLFTYNSGEYKSFSNSLDYFGDGSVILLPTPGHSPGHTSVLVKADEYDLLFMGDTPYTLNHMSIDEVRQITLGGEETEKQLDSTRKLQQLVDAKADTVMLFAHDYTNYQKELVEQFLDDGYFAEEELKNIRNYRFNLFNNDWKLKPGNMPYYVPASENEETGHVGFN</sequence>
<dbReference type="CDD" id="cd07729">
    <property type="entry name" value="AHL_lactonase_MBL-fold"/>
    <property type="match status" value="1"/>
</dbReference>
<dbReference type="Gene3D" id="3.60.15.10">
    <property type="entry name" value="Ribonuclease Z/Hydroxyacylglutathione hydrolase-like"/>
    <property type="match status" value="1"/>
</dbReference>
<dbReference type="GO" id="GO:0016787">
    <property type="term" value="F:hydrolase activity"/>
    <property type="evidence" value="ECO:0007669"/>
    <property type="project" value="UniProtKB-KW"/>
</dbReference>
<dbReference type="EMBL" id="ASRV01000202">
    <property type="protein sequence ID" value="EOR20469.1"/>
    <property type="molecule type" value="Genomic_DNA"/>
</dbReference>
<dbReference type="InterPro" id="IPR001279">
    <property type="entry name" value="Metallo-B-lactamas"/>
</dbReference>
<name>R9BTK3_9CLOT</name>
<evidence type="ECO:0000256" key="6">
    <source>
        <dbReference type="SAM" id="Phobius"/>
    </source>
</evidence>
<dbReference type="InterPro" id="IPR036866">
    <property type="entry name" value="RibonucZ/Hydroxyglut_hydro"/>
</dbReference>
<dbReference type="RefSeq" id="WP_016208623.1">
    <property type="nucleotide sequence ID" value="NZ_ASRV01000202.1"/>
</dbReference>
<protein>
    <submittedName>
        <fullName evidence="8">Zn-dependent hydrolase</fullName>
    </submittedName>
</protein>
<keyword evidence="4 8" id="KW-0378">Hydrolase</keyword>
<dbReference type="PANTHER" id="PTHR42978">
    <property type="entry name" value="QUORUM-QUENCHING LACTONASE YTNP-RELATED-RELATED"/>
    <property type="match status" value="1"/>
</dbReference>
<evidence type="ECO:0000313" key="9">
    <source>
        <dbReference type="Proteomes" id="UP000013988"/>
    </source>
</evidence>